<dbReference type="InterPro" id="IPR020084">
    <property type="entry name" value="NUDIX_hydrolase_CS"/>
</dbReference>
<protein>
    <recommendedName>
        <fullName evidence="3">Nudix hydrolase domain-containing protein</fullName>
    </recommendedName>
</protein>
<dbReference type="Pfam" id="PF00293">
    <property type="entry name" value="NUDIX"/>
    <property type="match status" value="1"/>
</dbReference>
<evidence type="ECO:0000313" key="5">
    <source>
        <dbReference type="Proteomes" id="UP000177626"/>
    </source>
</evidence>
<reference evidence="4 5" key="1">
    <citation type="journal article" date="2016" name="Nat. Commun.">
        <title>Thousands of microbial genomes shed light on interconnected biogeochemical processes in an aquifer system.</title>
        <authorList>
            <person name="Anantharaman K."/>
            <person name="Brown C.T."/>
            <person name="Hug L.A."/>
            <person name="Sharon I."/>
            <person name="Castelle C.J."/>
            <person name="Probst A.J."/>
            <person name="Thomas B.C."/>
            <person name="Singh A."/>
            <person name="Wilkins M.J."/>
            <person name="Karaoz U."/>
            <person name="Brodie E.L."/>
            <person name="Williams K.H."/>
            <person name="Hubbard S.S."/>
            <person name="Banfield J.F."/>
        </authorList>
    </citation>
    <scope>NUCLEOTIDE SEQUENCE [LARGE SCALE GENOMIC DNA]</scope>
</reference>
<dbReference type="PROSITE" id="PS51462">
    <property type="entry name" value="NUDIX"/>
    <property type="match status" value="1"/>
</dbReference>
<dbReference type="CDD" id="cd03424">
    <property type="entry name" value="NUDIX_ADPRase_Nudt5_UGPPase_Nudt14"/>
    <property type="match status" value="1"/>
</dbReference>
<dbReference type="PANTHER" id="PTHR11839:SF18">
    <property type="entry name" value="NUDIX HYDROLASE DOMAIN-CONTAINING PROTEIN"/>
    <property type="match status" value="1"/>
</dbReference>
<keyword evidence="2" id="KW-0378">Hydrolase</keyword>
<dbReference type="AlphaFoldDB" id="A0A1G2BXY4"/>
<name>A0A1G2BXY4_9BACT</name>
<dbReference type="Gene3D" id="3.90.79.10">
    <property type="entry name" value="Nucleoside Triphosphate Pyrophosphohydrolase"/>
    <property type="match status" value="1"/>
</dbReference>
<dbReference type="InterPro" id="IPR000086">
    <property type="entry name" value="NUDIX_hydrolase_dom"/>
</dbReference>
<dbReference type="EMBL" id="MHKQ01000014">
    <property type="protein sequence ID" value="OGY93958.1"/>
    <property type="molecule type" value="Genomic_DNA"/>
</dbReference>
<dbReference type="GO" id="GO:0016787">
    <property type="term" value="F:hydrolase activity"/>
    <property type="evidence" value="ECO:0007669"/>
    <property type="project" value="UniProtKB-KW"/>
</dbReference>
<dbReference type="Proteomes" id="UP000177626">
    <property type="component" value="Unassembled WGS sequence"/>
</dbReference>
<gene>
    <name evidence="4" type="ORF">A2406_03585</name>
</gene>
<evidence type="ECO:0000256" key="1">
    <source>
        <dbReference type="ARBA" id="ARBA00001946"/>
    </source>
</evidence>
<dbReference type="PANTHER" id="PTHR11839">
    <property type="entry name" value="UDP/ADP-SUGAR PYROPHOSPHATASE"/>
    <property type="match status" value="1"/>
</dbReference>
<comment type="caution">
    <text evidence="4">The sequence shown here is derived from an EMBL/GenBank/DDBJ whole genome shotgun (WGS) entry which is preliminary data.</text>
</comment>
<accession>A0A1G2BXY4</accession>
<sequence length="174" mass="20014">MIKQWKKIKEKPFTAGFRKLIKKTFQLPDNKTAIFDIKHEGPVVCVLALTKNNQVVLTKQFRPGPEKILLELPGGVIDKNETPKQAAKREFLEETGYTGDFKFVGKSWDCAYSTMLRYNFIATNCHKIQEQKLDATEFIETVEVPLEDFKKHLRNGQLTDIESGYLGLDHLKLL</sequence>
<dbReference type="GO" id="GO:0006753">
    <property type="term" value="P:nucleoside phosphate metabolic process"/>
    <property type="evidence" value="ECO:0007669"/>
    <property type="project" value="TreeGrafter"/>
</dbReference>
<feature type="domain" description="Nudix hydrolase" evidence="3">
    <location>
        <begin position="38"/>
        <end position="166"/>
    </location>
</feature>
<organism evidence="4 5">
    <name type="scientific">Candidatus Komeilibacteria bacterium RIFOXYC1_FULL_37_11</name>
    <dbReference type="NCBI Taxonomy" id="1798555"/>
    <lineage>
        <taxon>Bacteria</taxon>
        <taxon>Candidatus Komeiliibacteriota</taxon>
    </lineage>
</organism>
<proteinExistence type="predicted"/>
<dbReference type="InterPro" id="IPR015797">
    <property type="entry name" value="NUDIX_hydrolase-like_dom_sf"/>
</dbReference>
<comment type="cofactor">
    <cofactor evidence="1">
        <name>Mg(2+)</name>
        <dbReference type="ChEBI" id="CHEBI:18420"/>
    </cofactor>
</comment>
<dbReference type="GO" id="GO:0019693">
    <property type="term" value="P:ribose phosphate metabolic process"/>
    <property type="evidence" value="ECO:0007669"/>
    <property type="project" value="TreeGrafter"/>
</dbReference>
<evidence type="ECO:0000313" key="4">
    <source>
        <dbReference type="EMBL" id="OGY93958.1"/>
    </source>
</evidence>
<evidence type="ECO:0000259" key="3">
    <source>
        <dbReference type="PROSITE" id="PS51462"/>
    </source>
</evidence>
<dbReference type="PROSITE" id="PS00893">
    <property type="entry name" value="NUDIX_BOX"/>
    <property type="match status" value="1"/>
</dbReference>
<evidence type="ECO:0000256" key="2">
    <source>
        <dbReference type="ARBA" id="ARBA00022801"/>
    </source>
</evidence>
<dbReference type="SUPFAM" id="SSF55811">
    <property type="entry name" value="Nudix"/>
    <property type="match status" value="1"/>
</dbReference>